<reference evidence="1 2" key="1">
    <citation type="submission" date="2023-01" db="EMBL/GenBank/DDBJ databases">
        <title>Analysis of 21 Apiospora genomes using comparative genomics revels a genus with tremendous synthesis potential of carbohydrate active enzymes and secondary metabolites.</title>
        <authorList>
            <person name="Sorensen T."/>
        </authorList>
    </citation>
    <scope>NUCLEOTIDE SEQUENCE [LARGE SCALE GENOMIC DNA]</scope>
    <source>
        <strain evidence="1 2">CBS 83171</strain>
    </source>
</reference>
<dbReference type="EMBL" id="JAQQWM010000003">
    <property type="protein sequence ID" value="KAK8073015.1"/>
    <property type="molecule type" value="Genomic_DNA"/>
</dbReference>
<organism evidence="1 2">
    <name type="scientific">Apiospora saccharicola</name>
    <dbReference type="NCBI Taxonomy" id="335842"/>
    <lineage>
        <taxon>Eukaryota</taxon>
        <taxon>Fungi</taxon>
        <taxon>Dikarya</taxon>
        <taxon>Ascomycota</taxon>
        <taxon>Pezizomycotina</taxon>
        <taxon>Sordariomycetes</taxon>
        <taxon>Xylariomycetidae</taxon>
        <taxon>Amphisphaeriales</taxon>
        <taxon>Apiosporaceae</taxon>
        <taxon>Apiospora</taxon>
    </lineage>
</organism>
<evidence type="ECO:0000313" key="2">
    <source>
        <dbReference type="Proteomes" id="UP001446871"/>
    </source>
</evidence>
<name>A0ABR1VP36_9PEZI</name>
<gene>
    <name evidence="1" type="ORF">PG996_006363</name>
</gene>
<accession>A0ABR1VP36</accession>
<comment type="caution">
    <text evidence="1">The sequence shown here is derived from an EMBL/GenBank/DDBJ whole genome shotgun (WGS) entry which is preliminary data.</text>
</comment>
<sequence length="153" mass="16731">MSLWLVSPWENGECPFCQFWHCMIRIRKMGSPMRENKASTSDDRVSGPQHQTVFDEPLAALLKVVCGPVGLGSDGLLPVSSSQTSDELEIRETLSLSTIPSNLVNLGLAKKRPIPFSASGAECLVHALACPRLLSLALAWNQKVSRQPRNSSM</sequence>
<dbReference type="Proteomes" id="UP001446871">
    <property type="component" value="Unassembled WGS sequence"/>
</dbReference>
<protein>
    <submittedName>
        <fullName evidence="1">Uncharacterized protein</fullName>
    </submittedName>
</protein>
<evidence type="ECO:0000313" key="1">
    <source>
        <dbReference type="EMBL" id="KAK8073015.1"/>
    </source>
</evidence>
<proteinExistence type="predicted"/>
<keyword evidence="2" id="KW-1185">Reference proteome</keyword>